<name>A0A9Q0YMX4_HOLLE</name>
<feature type="compositionally biased region" description="Basic and acidic residues" evidence="2">
    <location>
        <begin position="308"/>
        <end position="317"/>
    </location>
</feature>
<dbReference type="Pfam" id="PF05076">
    <property type="entry name" value="SUFU"/>
    <property type="match status" value="1"/>
</dbReference>
<dbReference type="InterPro" id="IPR020941">
    <property type="entry name" value="SUFU-like_domain"/>
</dbReference>
<accession>A0A9Q0YMX4</accession>
<evidence type="ECO:0000256" key="1">
    <source>
        <dbReference type="PIRNR" id="PIRNR011844"/>
    </source>
</evidence>
<proteinExistence type="inferred from homology"/>
<comment type="similarity">
    <text evidence="1">Belongs to the SUFU family.</text>
</comment>
<feature type="region of interest" description="Disordered" evidence="2">
    <location>
        <begin position="304"/>
        <end position="328"/>
    </location>
</feature>
<evidence type="ECO:0000256" key="2">
    <source>
        <dbReference type="SAM" id="MobiDB-lite"/>
    </source>
</evidence>
<keyword evidence="1" id="KW-0963">Cytoplasm</keyword>
<dbReference type="GO" id="GO:0005737">
    <property type="term" value="C:cytoplasm"/>
    <property type="evidence" value="ECO:0007669"/>
    <property type="project" value="UniProtKB-SubCell"/>
</dbReference>
<dbReference type="Pfam" id="PF12470">
    <property type="entry name" value="SUFU_C"/>
    <property type="match status" value="1"/>
</dbReference>
<organism evidence="5 6">
    <name type="scientific">Holothuria leucospilota</name>
    <name type="common">Black long sea cucumber</name>
    <name type="synonym">Mertensiothuria leucospilota</name>
    <dbReference type="NCBI Taxonomy" id="206669"/>
    <lineage>
        <taxon>Eukaryota</taxon>
        <taxon>Metazoa</taxon>
        <taxon>Echinodermata</taxon>
        <taxon>Eleutherozoa</taxon>
        <taxon>Echinozoa</taxon>
        <taxon>Holothuroidea</taxon>
        <taxon>Aspidochirotacea</taxon>
        <taxon>Aspidochirotida</taxon>
        <taxon>Holothuriidae</taxon>
        <taxon>Holothuria</taxon>
    </lineage>
</organism>
<feature type="domain" description="Suppressor of fused-like" evidence="3">
    <location>
        <begin position="52"/>
        <end position="229"/>
    </location>
</feature>
<dbReference type="OrthoDB" id="10038834at2759"/>
<gene>
    <name evidence="5" type="ORF">HOLleu_32968</name>
</gene>
<dbReference type="InterPro" id="IPR007768">
    <property type="entry name" value="Suppressor_of_fused"/>
</dbReference>
<dbReference type="EMBL" id="JAIZAY010000017">
    <property type="protein sequence ID" value="KAJ8025419.1"/>
    <property type="molecule type" value="Genomic_DNA"/>
</dbReference>
<dbReference type="SUPFAM" id="SSF103359">
    <property type="entry name" value="Suppressor of Fused, N-terminal domain"/>
    <property type="match status" value="1"/>
</dbReference>
<comment type="subcellular location">
    <subcellularLocation>
        <location evidence="1">Cytoplasm</location>
    </subcellularLocation>
    <subcellularLocation>
        <location evidence="1">Nucleus</location>
    </subcellularLocation>
</comment>
<dbReference type="PANTHER" id="PTHR10928">
    <property type="entry name" value="SUPPRESSOR OF FUSED"/>
    <property type="match status" value="1"/>
</dbReference>
<keyword evidence="1" id="KW-0539">Nucleus</keyword>
<dbReference type="GO" id="GO:0005634">
    <property type="term" value="C:nucleus"/>
    <property type="evidence" value="ECO:0007669"/>
    <property type="project" value="UniProtKB-SubCell"/>
</dbReference>
<dbReference type="PIRSF" id="PIRSF011844">
    <property type="entry name" value="Suppressor_of_fused_protein"/>
    <property type="match status" value="1"/>
</dbReference>
<evidence type="ECO:0000259" key="4">
    <source>
        <dbReference type="Pfam" id="PF12470"/>
    </source>
</evidence>
<dbReference type="Gene3D" id="3.30.1360.230">
    <property type="entry name" value="Sufu, C-terminal domain"/>
    <property type="match status" value="1"/>
</dbReference>
<protein>
    <recommendedName>
        <fullName evidence="1">Suppressor of fused homolog</fullName>
    </recommendedName>
</protein>
<reference evidence="5" key="1">
    <citation type="submission" date="2021-10" db="EMBL/GenBank/DDBJ databases">
        <title>Tropical sea cucumber genome reveals ecological adaptation and Cuvierian tubules defense mechanism.</title>
        <authorList>
            <person name="Chen T."/>
        </authorList>
    </citation>
    <scope>NUCLEOTIDE SEQUENCE</scope>
    <source>
        <strain evidence="5">Nanhai2018</strain>
        <tissue evidence="5">Muscle</tissue>
    </source>
</reference>
<evidence type="ECO:0000313" key="5">
    <source>
        <dbReference type="EMBL" id="KAJ8025419.1"/>
    </source>
</evidence>
<dbReference type="Proteomes" id="UP001152320">
    <property type="component" value="Chromosome 17"/>
</dbReference>
<dbReference type="InterPro" id="IPR038489">
    <property type="entry name" value="SUFU_C_sf"/>
</dbReference>
<dbReference type="AlphaFoldDB" id="A0A9Q0YMX4"/>
<feature type="domain" description="Suppressor of fused C-terminal" evidence="4">
    <location>
        <begin position="243"/>
        <end position="456"/>
    </location>
</feature>
<dbReference type="InterPro" id="IPR037181">
    <property type="entry name" value="SUFU_N"/>
</dbReference>
<keyword evidence="6" id="KW-1185">Reference proteome</keyword>
<evidence type="ECO:0000313" key="6">
    <source>
        <dbReference type="Proteomes" id="UP001152320"/>
    </source>
</evidence>
<dbReference type="InterPro" id="IPR024314">
    <property type="entry name" value="SUFU_C"/>
</dbReference>
<evidence type="ECO:0000259" key="3">
    <source>
        <dbReference type="Pfam" id="PF05076"/>
    </source>
</evidence>
<dbReference type="PANTHER" id="PTHR10928:SF2">
    <property type="entry name" value="SUPPRESSOR OF FUSED HOMOLOG"/>
    <property type="match status" value="1"/>
</dbReference>
<sequence length="461" mass="50784">MDDSQPQGAAVGAPLPGVPVGLEAVYASCRSLYPDQPNPLQVTAVVKFWLGGPDPLDYISMYSHPGDPQQNIPPHWHYVSFGLSDLHGDGRVHERNTLSDGPSGFGFELTFRLKKEPTETAPPTWPAELMQGLARYVFQSENTLCSGDHVPWHAPLDGTESRVQHMLMCEDPQLHTIQTPFGFVSFVQIVGVCSEELQAAQRWNGPGVLELLRSIPVAGGSWLITNMRRGESIFEINPQLQDDVDNGIDNEGSNLSGVSAKCSWQELDDIGESSEQTSPRISKLESEQIKTALRLGLAGEKAPLPAITRKDSDKSSSMEDELDQRRSSIQSDLESHSNFLELGNPRVINAVQLNINLEAGSLLPLALRGRLKHGRHFTFKSLNGDCAITLVSPQVEGAFVDLAHPFGARGPWMQILLTDEFVDVLAVDLEDLSNPESLKGDLPKHYQWPERQFSLTLMPDE</sequence>
<dbReference type="InterPro" id="IPR016591">
    <property type="entry name" value="Suppressor_of_fused_euk"/>
</dbReference>
<comment type="caution">
    <text evidence="5">The sequence shown here is derived from an EMBL/GenBank/DDBJ whole genome shotgun (WGS) entry which is preliminary data.</text>
</comment>